<evidence type="ECO:0000313" key="3">
    <source>
        <dbReference type="EMBL" id="SDE27586.1"/>
    </source>
</evidence>
<accession>A0A1G7BMC7</accession>
<dbReference type="Proteomes" id="UP000199034">
    <property type="component" value="Unassembled WGS sequence"/>
</dbReference>
<dbReference type="GO" id="GO:0003824">
    <property type="term" value="F:catalytic activity"/>
    <property type="evidence" value="ECO:0007669"/>
    <property type="project" value="UniProtKB-ARBA"/>
</dbReference>
<evidence type="ECO:0000256" key="1">
    <source>
        <dbReference type="ARBA" id="ARBA00008645"/>
    </source>
</evidence>
<dbReference type="InterPro" id="IPR000073">
    <property type="entry name" value="AB_hydrolase_1"/>
</dbReference>
<evidence type="ECO:0000259" key="2">
    <source>
        <dbReference type="Pfam" id="PF12697"/>
    </source>
</evidence>
<dbReference type="STRING" id="1045774.SAMN05421872_11856"/>
<evidence type="ECO:0000313" key="4">
    <source>
        <dbReference type="Proteomes" id="UP000199034"/>
    </source>
</evidence>
<name>A0A1G7BMC7_9ACTN</name>
<comment type="similarity">
    <text evidence="1">Belongs to the AB hydrolase superfamily.</text>
</comment>
<dbReference type="PRINTS" id="PR00111">
    <property type="entry name" value="ABHYDROLASE"/>
</dbReference>
<dbReference type="OrthoDB" id="8680283at2"/>
<feature type="domain" description="AB hydrolase-1" evidence="2">
    <location>
        <begin position="20"/>
        <end position="257"/>
    </location>
</feature>
<dbReference type="PANTHER" id="PTHR43039">
    <property type="entry name" value="ESTERASE-RELATED"/>
    <property type="match status" value="1"/>
</dbReference>
<keyword evidence="4" id="KW-1185">Reference proteome</keyword>
<dbReference type="AlphaFoldDB" id="A0A1G7BMC7"/>
<dbReference type="Gene3D" id="3.40.50.1820">
    <property type="entry name" value="alpha/beta hydrolase"/>
    <property type="match status" value="1"/>
</dbReference>
<reference evidence="4" key="1">
    <citation type="submission" date="2016-10" db="EMBL/GenBank/DDBJ databases">
        <authorList>
            <person name="Varghese N."/>
            <person name="Submissions S."/>
        </authorList>
    </citation>
    <scope>NUCLEOTIDE SEQUENCE [LARGE SCALE GENOMIC DNA]</scope>
    <source>
        <strain evidence="4">CGMCC 4.6858</strain>
    </source>
</reference>
<gene>
    <name evidence="3" type="ORF">SAMN05421872_11856</name>
</gene>
<dbReference type="RefSeq" id="WP_090860927.1">
    <property type="nucleotide sequence ID" value="NZ_FMZM01000018.1"/>
</dbReference>
<sequence length="267" mass="28513">MSRARMLNVSVRGPADAPVVVLVHGFGCGQHMWRHLAPAFEVDHRVVLLDLPGSGEADPASYDTVRHGRLEGYRDDLAALLDELALGPVTLVGHSVSAMISVLVQVARPDLVERLVLVTPSARYLDDGEYVGGFAADDIDDLLGLMSRNHLGWQDPLATLVAGDPSSDTHGELEASFCRTRPDVAAEFAAVTFRGDNRADLPRVTAPTLVVQAAQDSVAPLTAGAFVRDSIPGAVLEVIDTRGHCPHLTAPAETAEVVRRFLVPAPR</sequence>
<protein>
    <submittedName>
        <fullName evidence="3">Sigma-B regulation protein RsbQ</fullName>
    </submittedName>
</protein>
<dbReference type="InterPro" id="IPR029058">
    <property type="entry name" value="AB_hydrolase_fold"/>
</dbReference>
<proteinExistence type="inferred from homology"/>
<dbReference type="SUPFAM" id="SSF53474">
    <property type="entry name" value="alpha/beta-Hydrolases"/>
    <property type="match status" value="1"/>
</dbReference>
<organism evidence="3 4">
    <name type="scientific">Nocardioides lianchengensis</name>
    <dbReference type="NCBI Taxonomy" id="1045774"/>
    <lineage>
        <taxon>Bacteria</taxon>
        <taxon>Bacillati</taxon>
        <taxon>Actinomycetota</taxon>
        <taxon>Actinomycetes</taxon>
        <taxon>Propionibacteriales</taxon>
        <taxon>Nocardioidaceae</taxon>
        <taxon>Nocardioides</taxon>
    </lineage>
</organism>
<dbReference type="EMBL" id="FMZM01000018">
    <property type="protein sequence ID" value="SDE27586.1"/>
    <property type="molecule type" value="Genomic_DNA"/>
</dbReference>
<dbReference type="Pfam" id="PF12697">
    <property type="entry name" value="Abhydrolase_6"/>
    <property type="match status" value="1"/>
</dbReference>